<proteinExistence type="predicted"/>
<dbReference type="Proteomes" id="UP000030428">
    <property type="component" value="Unassembled WGS sequence"/>
</dbReference>
<dbReference type="AlphaFoldDB" id="A0A4E0R0Z6"/>
<evidence type="ECO:0000313" key="1">
    <source>
        <dbReference type="EMBL" id="TGO02521.1"/>
    </source>
</evidence>
<accession>A0A4E0R0Z6</accession>
<protein>
    <submittedName>
        <fullName evidence="1">Uncharacterized protein</fullName>
    </submittedName>
</protein>
<name>A0A4E0R0Z6_9GAMM</name>
<gene>
    <name evidence="1" type="ORF">PN36_23875</name>
</gene>
<reference evidence="1 2" key="1">
    <citation type="journal article" date="2016" name="Front. Microbiol.">
        <title>Single-Cell (Meta-)Genomics of a Dimorphic Candidatus Thiomargarita nelsonii Reveals Genomic Plasticity.</title>
        <authorList>
            <person name="Flood B.E."/>
            <person name="Fliss P."/>
            <person name="Jones D.S."/>
            <person name="Dick G.J."/>
            <person name="Jain S."/>
            <person name="Kaster A.K."/>
            <person name="Winkel M."/>
            <person name="Mussmann M."/>
            <person name="Bailey J."/>
        </authorList>
    </citation>
    <scope>NUCLEOTIDE SEQUENCE [LARGE SCALE GENOMIC DNA]</scope>
    <source>
        <strain evidence="1">Hydrate Ridge</strain>
    </source>
</reference>
<dbReference type="EMBL" id="JSZA02000120">
    <property type="protein sequence ID" value="TGO02521.1"/>
    <property type="molecule type" value="Genomic_DNA"/>
</dbReference>
<evidence type="ECO:0000313" key="2">
    <source>
        <dbReference type="Proteomes" id="UP000030428"/>
    </source>
</evidence>
<comment type="caution">
    <text evidence="1">The sequence shown here is derived from an EMBL/GenBank/DDBJ whole genome shotgun (WGS) entry which is preliminary data.</text>
</comment>
<sequence length="60" mass="7171">MTFSFPDGWLLNKYDSRRLDFRKHRIENKKRIQHAELAEAQKVRDTIVGLYGPLKRVISK</sequence>
<organism evidence="1 2">
    <name type="scientific">Candidatus Thiomargarita nelsonii</name>
    <dbReference type="NCBI Taxonomy" id="1003181"/>
    <lineage>
        <taxon>Bacteria</taxon>
        <taxon>Pseudomonadati</taxon>
        <taxon>Pseudomonadota</taxon>
        <taxon>Gammaproteobacteria</taxon>
        <taxon>Thiotrichales</taxon>
        <taxon>Thiotrichaceae</taxon>
        <taxon>Thiomargarita</taxon>
    </lineage>
</organism>
<keyword evidence="2" id="KW-1185">Reference proteome</keyword>